<evidence type="ECO:0008006" key="3">
    <source>
        <dbReference type="Google" id="ProtNLM"/>
    </source>
</evidence>
<proteinExistence type="predicted"/>
<dbReference type="Proteomes" id="UP001595939">
    <property type="component" value="Unassembled WGS sequence"/>
</dbReference>
<sequence>MSEPPQPGTISRIGRGSEPRYKVRRVLQEHPEYWLVELQGLYAPHALARVVILREHRLQESV</sequence>
<evidence type="ECO:0000313" key="1">
    <source>
        <dbReference type="EMBL" id="MFC4455309.1"/>
    </source>
</evidence>
<organism evidence="1 2">
    <name type="scientific">Deinococcus sonorensis</name>
    <dbReference type="NCBI Taxonomy" id="309891"/>
    <lineage>
        <taxon>Bacteria</taxon>
        <taxon>Thermotogati</taxon>
        <taxon>Deinococcota</taxon>
        <taxon>Deinococci</taxon>
        <taxon>Deinococcales</taxon>
        <taxon>Deinococcaceae</taxon>
        <taxon>Deinococcus</taxon>
    </lineage>
</organism>
<dbReference type="EMBL" id="JBHSEG010000008">
    <property type="protein sequence ID" value="MFC4455309.1"/>
    <property type="molecule type" value="Genomic_DNA"/>
</dbReference>
<name>A0ABV8Y8J9_9DEIO</name>
<keyword evidence="2" id="KW-1185">Reference proteome</keyword>
<reference evidence="2" key="1">
    <citation type="journal article" date="2019" name="Int. J. Syst. Evol. Microbiol.">
        <title>The Global Catalogue of Microorganisms (GCM) 10K type strain sequencing project: providing services to taxonomists for standard genome sequencing and annotation.</title>
        <authorList>
            <consortium name="The Broad Institute Genomics Platform"/>
            <consortium name="The Broad Institute Genome Sequencing Center for Infectious Disease"/>
            <person name="Wu L."/>
            <person name="Ma J."/>
        </authorList>
    </citation>
    <scope>NUCLEOTIDE SEQUENCE [LARGE SCALE GENOMIC DNA]</scope>
    <source>
        <strain evidence="2">CCUG 39970</strain>
    </source>
</reference>
<comment type="caution">
    <text evidence="1">The sequence shown here is derived from an EMBL/GenBank/DDBJ whole genome shotgun (WGS) entry which is preliminary data.</text>
</comment>
<gene>
    <name evidence="1" type="ORF">ACFO0P_16150</name>
</gene>
<protein>
    <recommendedName>
        <fullName evidence="3">Transposase</fullName>
    </recommendedName>
</protein>
<evidence type="ECO:0000313" key="2">
    <source>
        <dbReference type="Proteomes" id="UP001595939"/>
    </source>
</evidence>
<accession>A0ABV8Y8J9</accession>
<dbReference type="RefSeq" id="WP_380130021.1">
    <property type="nucleotide sequence ID" value="NZ_JBHSEG010000008.1"/>
</dbReference>